<dbReference type="PANTHER" id="PTHR33744:SF7">
    <property type="entry name" value="PUCR FAMILY TRANSCRIPTIONAL REGULATOR"/>
    <property type="match status" value="1"/>
</dbReference>
<dbReference type="InterPro" id="IPR025736">
    <property type="entry name" value="PucR_C-HTH_dom"/>
</dbReference>
<evidence type="ECO:0000259" key="2">
    <source>
        <dbReference type="Pfam" id="PF13556"/>
    </source>
</evidence>
<comment type="caution">
    <text evidence="3">The sequence shown here is derived from an EMBL/GenBank/DDBJ whole genome shotgun (WGS) entry which is preliminary data.</text>
</comment>
<accession>A0A8J3X5P2</accession>
<sequence>MKELAGRLTALDPDAGAAVRVIAYFDRLLETRAGLEALVRGAAVLAGCPARLADEKRGVHIKVDADGRRADDEGPADPAWLSAPLTPDGPPALWLEREGPAGVVDAMVLERAAASIRAVLDRTRGSAPADAAGDQALAEVLLDASASETARLHAARRLGLRPGVPARAVALAGGQALIQSVPPSGAAPPPGDPRAGVGPAVPLLGLPASWSAALVALRLTAEGTEQDPGPRVVHADQMGGLAVLAAAIGPGSDPIPDVHALDRAAAAAPWMLATLDAVASQSSLRTAATALHMHHSTLQDRLAHAEQVLGWSVHGPQGRLRLQLALALRRLHHHAPAAAAVSDRPG</sequence>
<protein>
    <recommendedName>
        <fullName evidence="2">PucR C-terminal helix-turn-helix domain-containing protein</fullName>
    </recommendedName>
</protein>
<name>A0A8J3X5P2_9ACTN</name>
<dbReference type="InterPro" id="IPR051448">
    <property type="entry name" value="CdaR-like_regulators"/>
</dbReference>
<dbReference type="PANTHER" id="PTHR33744">
    <property type="entry name" value="CARBOHYDRATE DIACID REGULATOR"/>
    <property type="match status" value="1"/>
</dbReference>
<evidence type="ECO:0000313" key="3">
    <source>
        <dbReference type="EMBL" id="GII28972.1"/>
    </source>
</evidence>
<evidence type="ECO:0000313" key="4">
    <source>
        <dbReference type="Proteomes" id="UP000650628"/>
    </source>
</evidence>
<proteinExistence type="predicted"/>
<dbReference type="Pfam" id="PF13556">
    <property type="entry name" value="HTH_30"/>
    <property type="match status" value="1"/>
</dbReference>
<gene>
    <name evidence="3" type="ORF">Pmi06nite_24140</name>
</gene>
<dbReference type="RefSeq" id="WP_203952977.1">
    <property type="nucleotide sequence ID" value="NZ_BOOO01000013.1"/>
</dbReference>
<dbReference type="AlphaFoldDB" id="A0A8J3X5P2"/>
<dbReference type="Gene3D" id="1.10.10.2840">
    <property type="entry name" value="PucR C-terminal helix-turn-helix domain"/>
    <property type="match status" value="1"/>
</dbReference>
<dbReference type="EMBL" id="BOOO01000013">
    <property type="protein sequence ID" value="GII28972.1"/>
    <property type="molecule type" value="Genomic_DNA"/>
</dbReference>
<evidence type="ECO:0000256" key="1">
    <source>
        <dbReference type="SAM" id="MobiDB-lite"/>
    </source>
</evidence>
<feature type="region of interest" description="Disordered" evidence="1">
    <location>
        <begin position="65"/>
        <end position="85"/>
    </location>
</feature>
<dbReference type="InterPro" id="IPR042070">
    <property type="entry name" value="PucR_C-HTH_sf"/>
</dbReference>
<feature type="domain" description="PucR C-terminal helix-turn-helix" evidence="2">
    <location>
        <begin position="272"/>
        <end position="327"/>
    </location>
</feature>
<keyword evidence="4" id="KW-1185">Reference proteome</keyword>
<organism evidence="3 4">
    <name type="scientific">Planotetraspora mira</name>
    <dbReference type="NCBI Taxonomy" id="58121"/>
    <lineage>
        <taxon>Bacteria</taxon>
        <taxon>Bacillati</taxon>
        <taxon>Actinomycetota</taxon>
        <taxon>Actinomycetes</taxon>
        <taxon>Streptosporangiales</taxon>
        <taxon>Streptosporangiaceae</taxon>
        <taxon>Planotetraspora</taxon>
    </lineage>
</organism>
<dbReference type="Proteomes" id="UP000650628">
    <property type="component" value="Unassembled WGS sequence"/>
</dbReference>
<reference evidence="3 4" key="1">
    <citation type="submission" date="2021-01" db="EMBL/GenBank/DDBJ databases">
        <title>Whole genome shotgun sequence of Planotetraspora mira NBRC 15435.</title>
        <authorList>
            <person name="Komaki H."/>
            <person name="Tamura T."/>
        </authorList>
    </citation>
    <scope>NUCLEOTIDE SEQUENCE [LARGE SCALE GENOMIC DNA]</scope>
    <source>
        <strain evidence="3 4">NBRC 15435</strain>
    </source>
</reference>